<comment type="caution">
    <text evidence="2">The sequence shown here is derived from an EMBL/GenBank/DDBJ whole genome shotgun (WGS) entry which is preliminary data.</text>
</comment>
<dbReference type="RefSeq" id="WP_238239748.1">
    <property type="nucleotide sequence ID" value="NZ_BPQQ01000059.1"/>
</dbReference>
<proteinExistence type="predicted"/>
<sequence length="164" mass="17939">MAKQDDPAAFAELSDADQRTVIAWLRDTFEGAETPSSASSYDLKHQFQDAPGGFYTTNGAFKGALLAAGFARSSPPSDRNWHFRLTPRDRRPRPEDDTFVAWLFAQGERPDPIGDIARDALADPRFPTLADGPAAVEAYLARQGASEGAQRSLARAVAEWRARS</sequence>
<reference evidence="2" key="1">
    <citation type="journal article" date="2021" name="Front. Microbiol.">
        <title>Comprehensive Comparative Genomics and Phenotyping of Methylobacterium Species.</title>
        <authorList>
            <person name="Alessa O."/>
            <person name="Ogura Y."/>
            <person name="Fujitani Y."/>
            <person name="Takami H."/>
            <person name="Hayashi T."/>
            <person name="Sahin N."/>
            <person name="Tani A."/>
        </authorList>
    </citation>
    <scope>NUCLEOTIDE SEQUENCE</scope>
    <source>
        <strain evidence="2">DSM 17168</strain>
    </source>
</reference>
<evidence type="ECO:0008006" key="4">
    <source>
        <dbReference type="Google" id="ProtNLM"/>
    </source>
</evidence>
<organism evidence="2 3">
    <name type="scientific">Methylobacterium isbiliense</name>
    <dbReference type="NCBI Taxonomy" id="315478"/>
    <lineage>
        <taxon>Bacteria</taxon>
        <taxon>Pseudomonadati</taxon>
        <taxon>Pseudomonadota</taxon>
        <taxon>Alphaproteobacteria</taxon>
        <taxon>Hyphomicrobiales</taxon>
        <taxon>Methylobacteriaceae</taxon>
        <taxon>Methylobacterium</taxon>
    </lineage>
</organism>
<name>A0ABQ4SHW6_9HYPH</name>
<dbReference type="Gene3D" id="1.10.150.260">
    <property type="entry name" value="YozE SAM-like"/>
    <property type="match status" value="1"/>
</dbReference>
<keyword evidence="3" id="KW-1185">Reference proteome</keyword>
<dbReference type="Proteomes" id="UP001055153">
    <property type="component" value="Unassembled WGS sequence"/>
</dbReference>
<evidence type="ECO:0000313" key="3">
    <source>
        <dbReference type="Proteomes" id="UP001055153"/>
    </source>
</evidence>
<evidence type="ECO:0000256" key="1">
    <source>
        <dbReference type="SAM" id="MobiDB-lite"/>
    </source>
</evidence>
<accession>A0ABQ4SHW6</accession>
<dbReference type="SUPFAM" id="SSF140652">
    <property type="entry name" value="YozE-like"/>
    <property type="match status" value="1"/>
</dbReference>
<dbReference type="EMBL" id="BPQQ01000059">
    <property type="protein sequence ID" value="GJE02707.1"/>
    <property type="molecule type" value="Genomic_DNA"/>
</dbReference>
<dbReference type="InterPro" id="IPR036806">
    <property type="entry name" value="YozE_SAM-like_sf"/>
</dbReference>
<reference evidence="2" key="2">
    <citation type="submission" date="2021-08" db="EMBL/GenBank/DDBJ databases">
        <authorList>
            <person name="Tani A."/>
            <person name="Ola A."/>
            <person name="Ogura Y."/>
            <person name="Katsura K."/>
            <person name="Hayashi T."/>
        </authorList>
    </citation>
    <scope>NUCLEOTIDE SEQUENCE</scope>
    <source>
        <strain evidence="2">DSM 17168</strain>
    </source>
</reference>
<gene>
    <name evidence="2" type="ORF">GMJLKIPL_4656</name>
</gene>
<protein>
    <recommendedName>
        <fullName evidence="4">YozE SAM-like domain-containing protein</fullName>
    </recommendedName>
</protein>
<feature type="region of interest" description="Disordered" evidence="1">
    <location>
        <begin position="72"/>
        <end position="92"/>
    </location>
</feature>
<evidence type="ECO:0000313" key="2">
    <source>
        <dbReference type="EMBL" id="GJE02707.1"/>
    </source>
</evidence>